<evidence type="ECO:0000256" key="1">
    <source>
        <dbReference type="SAM" id="Phobius"/>
    </source>
</evidence>
<feature type="transmembrane region" description="Helical" evidence="1">
    <location>
        <begin position="97"/>
        <end position="114"/>
    </location>
</feature>
<accession>A0A1Y1QBL4</accession>
<dbReference type="EMBL" id="MTEJ01000534">
    <property type="protein sequence ID" value="OQX01894.1"/>
    <property type="molecule type" value="Genomic_DNA"/>
</dbReference>
<evidence type="ECO:0000313" key="3">
    <source>
        <dbReference type="Proteomes" id="UP000192491"/>
    </source>
</evidence>
<dbReference type="Proteomes" id="UP000192491">
    <property type="component" value="Unassembled WGS sequence"/>
</dbReference>
<keyword evidence="1" id="KW-0472">Membrane</keyword>
<name>A0A1Y1QBL4_9GAMM</name>
<dbReference type="AlphaFoldDB" id="A0A1Y1QBL4"/>
<reference evidence="2 3" key="1">
    <citation type="submission" date="2017-01" db="EMBL/GenBank/DDBJ databases">
        <title>Novel large sulfur bacteria in the metagenomes of groundwater-fed chemosynthetic microbial mats in the Lake Huron basin.</title>
        <authorList>
            <person name="Sharrar A.M."/>
            <person name="Flood B.E."/>
            <person name="Bailey J.V."/>
            <person name="Jones D.S."/>
            <person name="Biddanda B."/>
            <person name="Ruberg S.A."/>
            <person name="Marcus D.N."/>
            <person name="Dick G.J."/>
        </authorList>
    </citation>
    <scope>NUCLEOTIDE SEQUENCE [LARGE SCALE GENOMIC DNA]</scope>
    <source>
        <strain evidence="2">A8</strain>
    </source>
</reference>
<keyword evidence="1" id="KW-1133">Transmembrane helix</keyword>
<evidence type="ECO:0000313" key="2">
    <source>
        <dbReference type="EMBL" id="OQX01894.1"/>
    </source>
</evidence>
<organism evidence="2 3">
    <name type="scientific">Thiothrix lacustris</name>
    <dbReference type="NCBI Taxonomy" id="525917"/>
    <lineage>
        <taxon>Bacteria</taxon>
        <taxon>Pseudomonadati</taxon>
        <taxon>Pseudomonadota</taxon>
        <taxon>Gammaproteobacteria</taxon>
        <taxon>Thiotrichales</taxon>
        <taxon>Thiotrichaceae</taxon>
        <taxon>Thiothrix</taxon>
    </lineage>
</organism>
<comment type="caution">
    <text evidence="2">The sequence shown here is derived from an EMBL/GenBank/DDBJ whole genome shotgun (WGS) entry which is preliminary data.</text>
</comment>
<proteinExistence type="predicted"/>
<protein>
    <submittedName>
        <fullName evidence="2">Uncharacterized protein</fullName>
    </submittedName>
</protein>
<gene>
    <name evidence="2" type="ORF">BWK73_44530</name>
</gene>
<keyword evidence="1" id="KW-0812">Transmembrane</keyword>
<sequence>MDVLTILLFFLLGLVIGIWFGYGQGVLVGKKDGESSAMDKGKVQGIEEYLRKQIITGKPIEQCYDKADKLIDTAKENIVKSLTVPCPRPATPTGSSWFAWLLVIGAIVWAILSSD</sequence>